<gene>
    <name evidence="1" type="ORF">sscle_11g083020</name>
</gene>
<dbReference type="AlphaFoldDB" id="A0A1D9QFG3"/>
<sequence length="178" mass="20134">MGNFLSKIGAATGRWIFFFFTSKFGEDTVSSDAQKGDFFQKVLIYSKQDLKVIKRGMVFIDPGNYGPNLITDEAMRYVHGQPTDSKWTIRTYDGDEKEVGGEKEVDGEVELSFSGLGPKTRFYTNTFRHVPHIIDGIDMVLNHDFYVAVFPDKIPPMLMMRSGAKKESQGITLFITHS</sequence>
<reference evidence="2" key="1">
    <citation type="journal article" date="2017" name="Genome Biol. Evol.">
        <title>The complete genome sequence of the phytopathogenic fungus Sclerotinia sclerotiorum reveals insights into the genome architecture of broad host range pathogens.</title>
        <authorList>
            <person name="Derbyshire M."/>
            <person name="Denton-Giles M."/>
            <person name="Hegedus D."/>
            <person name="Seifbarghy S."/>
            <person name="Rollins J."/>
            <person name="van Kan J."/>
            <person name="Seidl M.F."/>
            <person name="Faino L."/>
            <person name="Mbengue M."/>
            <person name="Navaud O."/>
            <person name="Raffaele S."/>
            <person name="Hammond-Kosack K."/>
            <person name="Heard S."/>
            <person name="Oliver R."/>
        </authorList>
    </citation>
    <scope>NUCLEOTIDE SEQUENCE [LARGE SCALE GENOMIC DNA]</scope>
    <source>
        <strain evidence="2">ATCC 18683 / 1980 / Ss-1</strain>
    </source>
</reference>
<protein>
    <submittedName>
        <fullName evidence="1">Uncharacterized protein</fullName>
    </submittedName>
</protein>
<evidence type="ECO:0000313" key="2">
    <source>
        <dbReference type="Proteomes" id="UP000177798"/>
    </source>
</evidence>
<dbReference type="OrthoDB" id="3548909at2759"/>
<name>A0A1D9QFG3_SCLS1</name>
<organism evidence="1 2">
    <name type="scientific">Sclerotinia sclerotiorum (strain ATCC 18683 / 1980 / Ss-1)</name>
    <name type="common">White mold</name>
    <name type="synonym">Whetzelinia sclerotiorum</name>
    <dbReference type="NCBI Taxonomy" id="665079"/>
    <lineage>
        <taxon>Eukaryota</taxon>
        <taxon>Fungi</taxon>
        <taxon>Dikarya</taxon>
        <taxon>Ascomycota</taxon>
        <taxon>Pezizomycotina</taxon>
        <taxon>Leotiomycetes</taxon>
        <taxon>Helotiales</taxon>
        <taxon>Sclerotiniaceae</taxon>
        <taxon>Sclerotinia</taxon>
    </lineage>
</organism>
<dbReference type="EMBL" id="CP017824">
    <property type="protein sequence ID" value="APA13532.1"/>
    <property type="molecule type" value="Genomic_DNA"/>
</dbReference>
<proteinExistence type="predicted"/>
<dbReference type="KEGG" id="ssl:SS1G_07831"/>
<dbReference type="Proteomes" id="UP000177798">
    <property type="component" value="Chromosome 11"/>
</dbReference>
<dbReference type="RefSeq" id="XP_001591205.1">
    <property type="nucleotide sequence ID" value="XM_001591155.1"/>
</dbReference>
<dbReference type="VEuPathDB" id="FungiDB:sscle_11g083020"/>
<accession>A0A1D9QFG3</accession>
<evidence type="ECO:0000313" key="1">
    <source>
        <dbReference type="EMBL" id="APA13532.1"/>
    </source>
</evidence>